<evidence type="ECO:0000256" key="4">
    <source>
        <dbReference type="ARBA" id="ARBA00023277"/>
    </source>
</evidence>
<dbReference type="PROSITE" id="PS50231">
    <property type="entry name" value="RICIN_B_LECTIN"/>
    <property type="match status" value="1"/>
</dbReference>
<dbReference type="PANTHER" id="PTHR43772:SF2">
    <property type="entry name" value="PUTATIVE (AFU_ORTHOLOGUE AFUA_2G04480)-RELATED"/>
    <property type="match status" value="1"/>
</dbReference>
<evidence type="ECO:0000256" key="2">
    <source>
        <dbReference type="ARBA" id="ARBA00022651"/>
    </source>
</evidence>
<dbReference type="Pfam" id="PF04616">
    <property type="entry name" value="Glyco_hydro_43"/>
    <property type="match status" value="1"/>
</dbReference>
<name>A0ABN2XI96_9ACTN</name>
<keyword evidence="2" id="KW-0624">Polysaccharide degradation</keyword>
<dbReference type="InterPro" id="IPR006710">
    <property type="entry name" value="Glyco_hydro_43"/>
</dbReference>
<dbReference type="Proteomes" id="UP001500443">
    <property type="component" value="Unassembled WGS sequence"/>
</dbReference>
<evidence type="ECO:0000256" key="7">
    <source>
        <dbReference type="SAM" id="SignalP"/>
    </source>
</evidence>
<keyword evidence="10" id="KW-1185">Reference proteome</keyword>
<reference evidence="9 10" key="1">
    <citation type="journal article" date="2019" name="Int. J. Syst. Evol. Microbiol.">
        <title>The Global Catalogue of Microorganisms (GCM) 10K type strain sequencing project: providing services to taxonomists for standard genome sequencing and annotation.</title>
        <authorList>
            <consortium name="The Broad Institute Genomics Platform"/>
            <consortium name="The Broad Institute Genome Sequencing Center for Infectious Disease"/>
            <person name="Wu L."/>
            <person name="Ma J."/>
        </authorList>
    </citation>
    <scope>NUCLEOTIDE SEQUENCE [LARGE SCALE GENOMIC DNA]</scope>
    <source>
        <strain evidence="9 10">JCM 15481</strain>
    </source>
</reference>
<dbReference type="Pfam" id="PF00652">
    <property type="entry name" value="Ricin_B_lectin"/>
    <property type="match status" value="1"/>
</dbReference>
<keyword evidence="4" id="KW-0119">Carbohydrate metabolism</keyword>
<dbReference type="PANTHER" id="PTHR43772">
    <property type="entry name" value="ENDO-1,4-BETA-XYLANASE"/>
    <property type="match status" value="1"/>
</dbReference>
<dbReference type="CDD" id="cd09004">
    <property type="entry name" value="GH43_bXyl-like"/>
    <property type="match status" value="1"/>
</dbReference>
<evidence type="ECO:0000256" key="6">
    <source>
        <dbReference type="RuleBase" id="RU361187"/>
    </source>
</evidence>
<gene>
    <name evidence="9" type="ORF">GCM10009802_08810</name>
</gene>
<evidence type="ECO:0000256" key="3">
    <source>
        <dbReference type="ARBA" id="ARBA00022801"/>
    </source>
</evidence>
<evidence type="ECO:0000313" key="9">
    <source>
        <dbReference type="EMBL" id="GAA2111239.1"/>
    </source>
</evidence>
<keyword evidence="2" id="KW-0858">Xylan degradation</keyword>
<evidence type="ECO:0000313" key="10">
    <source>
        <dbReference type="Proteomes" id="UP001500443"/>
    </source>
</evidence>
<dbReference type="EMBL" id="BAAAPF010000011">
    <property type="protein sequence ID" value="GAA2111239.1"/>
    <property type="molecule type" value="Genomic_DNA"/>
</dbReference>
<dbReference type="InterPro" id="IPR052176">
    <property type="entry name" value="Glycosyl_Hydrlase_43_Enz"/>
</dbReference>
<evidence type="ECO:0000256" key="5">
    <source>
        <dbReference type="ARBA" id="ARBA00023295"/>
    </source>
</evidence>
<feature type="signal peptide" evidence="7">
    <location>
        <begin position="1"/>
        <end position="27"/>
    </location>
</feature>
<evidence type="ECO:0000259" key="8">
    <source>
        <dbReference type="SMART" id="SM00458"/>
    </source>
</evidence>
<dbReference type="SUPFAM" id="SSF50370">
    <property type="entry name" value="Ricin B-like lectins"/>
    <property type="match status" value="1"/>
</dbReference>
<feature type="domain" description="Ricin B lectin" evidence="8">
    <location>
        <begin position="29"/>
        <end position="165"/>
    </location>
</feature>
<dbReference type="InterPro" id="IPR035992">
    <property type="entry name" value="Ricin_B-like_lectins"/>
</dbReference>
<dbReference type="SUPFAM" id="SSF75005">
    <property type="entry name" value="Arabinanase/levansucrase/invertase"/>
    <property type="match status" value="1"/>
</dbReference>
<keyword evidence="3 6" id="KW-0378">Hydrolase</keyword>
<proteinExistence type="inferred from homology"/>
<dbReference type="InterPro" id="IPR000772">
    <property type="entry name" value="Ricin_B_lectin"/>
</dbReference>
<dbReference type="SMART" id="SM00458">
    <property type="entry name" value="RICIN"/>
    <property type="match status" value="1"/>
</dbReference>
<protein>
    <recommendedName>
        <fullName evidence="8">Ricin B lectin domain-containing protein</fullName>
    </recommendedName>
</protein>
<organism evidence="9 10">
    <name type="scientific">Streptomyces synnematoformans</name>
    <dbReference type="NCBI Taxonomy" id="415721"/>
    <lineage>
        <taxon>Bacteria</taxon>
        <taxon>Bacillati</taxon>
        <taxon>Actinomycetota</taxon>
        <taxon>Actinomycetes</taxon>
        <taxon>Kitasatosporales</taxon>
        <taxon>Streptomycetaceae</taxon>
        <taxon>Streptomyces</taxon>
    </lineage>
</organism>
<comment type="caution">
    <text evidence="9">The sequence shown here is derived from an EMBL/GenBank/DDBJ whole genome shotgun (WGS) entry which is preliminary data.</text>
</comment>
<dbReference type="CDD" id="cd23458">
    <property type="entry name" value="beta-trefoil_Ricin_AgaB34-like"/>
    <property type="match status" value="1"/>
</dbReference>
<evidence type="ECO:0000256" key="1">
    <source>
        <dbReference type="ARBA" id="ARBA00009865"/>
    </source>
</evidence>
<dbReference type="Gene3D" id="2.115.10.20">
    <property type="entry name" value="Glycosyl hydrolase domain, family 43"/>
    <property type="match status" value="1"/>
</dbReference>
<comment type="similarity">
    <text evidence="1 6">Belongs to the glycosyl hydrolase 43 family.</text>
</comment>
<dbReference type="Gene3D" id="2.80.10.50">
    <property type="match status" value="3"/>
</dbReference>
<accession>A0ABN2XI96</accession>
<dbReference type="InterPro" id="IPR023296">
    <property type="entry name" value="Glyco_hydro_beta-prop_sf"/>
</dbReference>
<keyword evidence="7" id="KW-0732">Signal</keyword>
<sequence length="467" mass="50378">MSRPLKAALTAALGLVLSAPLSGQAHADEPTSLAALHSGKCVAVVGGSTSDGAETGQWPCDGGTNQMWDLREVGNGHVQVVAQHSGKCLDVEGSSTADGARVLQWSCHDGTNQQWQLRDAGDGHVSVVARHSGKCLDVSGVSSEDGARTQQWSCHGGTNQMFGFDHDGEGGNNNPALPGLYADPNVAFFDDRFWIYPTTDGFDGWSGTQFKAFSSPDLVNWTDHGVILDLGEDVSWADRNAWAPAIAERDGKYYFYFSGGKASGDTRKNLGVAVADSPAGPFRDALGRPLVSAGSFGGQMIDPAVFTDDDGQPYLYWGQGYAHQVPLNADMVSFDRAKVETYQPSGYNEAAFVFKREGRYYFLWSENDTRSENYQVAYATGPSPTGPWSRKQVILRKDLSLGIKGTGHCSVVQAPGRDEWYIAYHRFAIPNGDGTHRETAIDRLTFNADGTIKPVTPTLQGIDPVRP</sequence>
<feature type="chain" id="PRO_5046967460" description="Ricin B lectin domain-containing protein" evidence="7">
    <location>
        <begin position="28"/>
        <end position="467"/>
    </location>
</feature>
<keyword evidence="5 6" id="KW-0326">Glycosidase</keyword>